<evidence type="ECO:0000313" key="1">
    <source>
        <dbReference type="EMBL" id="TNN76134.1"/>
    </source>
</evidence>
<reference evidence="1 2" key="1">
    <citation type="submission" date="2019-03" db="EMBL/GenBank/DDBJ databases">
        <title>First draft genome of Liparis tanakae, snailfish: a comprehensive survey of snailfish specific genes.</title>
        <authorList>
            <person name="Kim W."/>
            <person name="Song I."/>
            <person name="Jeong J.-H."/>
            <person name="Kim D."/>
            <person name="Kim S."/>
            <person name="Ryu S."/>
            <person name="Song J.Y."/>
            <person name="Lee S.K."/>
        </authorList>
    </citation>
    <scope>NUCLEOTIDE SEQUENCE [LARGE SCALE GENOMIC DNA]</scope>
    <source>
        <tissue evidence="1">Muscle</tissue>
    </source>
</reference>
<accession>A0A4Z2IFA6</accession>
<sequence length="74" mass="7965">MALLAGGAVLDGKLQLSIHGDDADIDLWKNMSMSSQVDQSNTEVLIVQGLYVRWTNSMTPTGKGMSGLQQRGVE</sequence>
<proteinExistence type="predicted"/>
<name>A0A4Z2IFA6_9TELE</name>
<protein>
    <submittedName>
        <fullName evidence="1">Uncharacterized protein</fullName>
    </submittedName>
</protein>
<comment type="caution">
    <text evidence="1">The sequence shown here is derived from an EMBL/GenBank/DDBJ whole genome shotgun (WGS) entry which is preliminary data.</text>
</comment>
<dbReference type="Proteomes" id="UP000314294">
    <property type="component" value="Unassembled WGS sequence"/>
</dbReference>
<keyword evidence="2" id="KW-1185">Reference proteome</keyword>
<dbReference type="AlphaFoldDB" id="A0A4Z2IFA6"/>
<organism evidence="1 2">
    <name type="scientific">Liparis tanakae</name>
    <name type="common">Tanaka's snailfish</name>
    <dbReference type="NCBI Taxonomy" id="230148"/>
    <lineage>
        <taxon>Eukaryota</taxon>
        <taxon>Metazoa</taxon>
        <taxon>Chordata</taxon>
        <taxon>Craniata</taxon>
        <taxon>Vertebrata</taxon>
        <taxon>Euteleostomi</taxon>
        <taxon>Actinopterygii</taxon>
        <taxon>Neopterygii</taxon>
        <taxon>Teleostei</taxon>
        <taxon>Neoteleostei</taxon>
        <taxon>Acanthomorphata</taxon>
        <taxon>Eupercaria</taxon>
        <taxon>Perciformes</taxon>
        <taxon>Cottioidei</taxon>
        <taxon>Cottales</taxon>
        <taxon>Liparidae</taxon>
        <taxon>Liparis</taxon>
    </lineage>
</organism>
<evidence type="ECO:0000313" key="2">
    <source>
        <dbReference type="Proteomes" id="UP000314294"/>
    </source>
</evidence>
<gene>
    <name evidence="1" type="ORF">EYF80_013665</name>
</gene>
<dbReference type="EMBL" id="SRLO01000096">
    <property type="protein sequence ID" value="TNN76134.1"/>
    <property type="molecule type" value="Genomic_DNA"/>
</dbReference>